<keyword evidence="5 6" id="KW-0472">Membrane</keyword>
<evidence type="ECO:0000313" key="8">
    <source>
        <dbReference type="EMBL" id="GGF19584.1"/>
    </source>
</evidence>
<protein>
    <recommendedName>
        <fullName evidence="7">Type II secretion system protein GspF domain-containing protein</fullName>
    </recommendedName>
</protein>
<dbReference type="EMBL" id="BMJQ01000006">
    <property type="protein sequence ID" value="GGF19584.1"/>
    <property type="molecule type" value="Genomic_DNA"/>
</dbReference>
<evidence type="ECO:0000256" key="4">
    <source>
        <dbReference type="ARBA" id="ARBA00022989"/>
    </source>
</evidence>
<feature type="transmembrane region" description="Helical" evidence="6">
    <location>
        <begin position="6"/>
        <end position="30"/>
    </location>
</feature>
<feature type="transmembrane region" description="Helical" evidence="6">
    <location>
        <begin position="132"/>
        <end position="157"/>
    </location>
</feature>
<keyword evidence="3 6" id="KW-0812">Transmembrane</keyword>
<evidence type="ECO:0000256" key="3">
    <source>
        <dbReference type="ARBA" id="ARBA00022692"/>
    </source>
</evidence>
<evidence type="ECO:0000256" key="1">
    <source>
        <dbReference type="ARBA" id="ARBA00004651"/>
    </source>
</evidence>
<feature type="transmembrane region" description="Helical" evidence="6">
    <location>
        <begin position="278"/>
        <end position="304"/>
    </location>
</feature>
<feature type="domain" description="Type II secretion system protein GspF" evidence="7">
    <location>
        <begin position="171"/>
        <end position="298"/>
    </location>
</feature>
<comment type="caution">
    <text evidence="8">The sequence shown here is derived from an EMBL/GenBank/DDBJ whole genome shotgun (WGS) entry which is preliminary data.</text>
</comment>
<dbReference type="RefSeq" id="WP_189046483.1">
    <property type="nucleotide sequence ID" value="NZ_BMJQ01000006.1"/>
</dbReference>
<dbReference type="InterPro" id="IPR018076">
    <property type="entry name" value="T2SS_GspF_dom"/>
</dbReference>
<sequence length="312" mass="33495">MSALVQFLFSLTVLFAIFATLIVSLLVTLINRNPARRVSDRLTAFKPETANRSALVSGGKRFGALGRKLAATPLVGSGERTKVAAALADAGIRGADKLGVFIATKATLALVAAFGCWFGLQEIGMLPATPIMRIAIEIGATLAGWRLPDMIVLRIAARRRDMLRSGIADALDLLVICVETGLGLEQALDRVSHDIAQANPVIAEELAKTVAEIRVLPQMRDAFDNFAKRSGLPAVKSVMTTLIQTIQYGTPLAQSLRVLSADMRAHRMLEIEERAARLPVLLTIPLIVFILPCMFFVVGGPAALQVLATFKG</sequence>
<dbReference type="AlphaFoldDB" id="A0A8J2YUY6"/>
<evidence type="ECO:0000256" key="6">
    <source>
        <dbReference type="SAM" id="Phobius"/>
    </source>
</evidence>
<comment type="subcellular location">
    <subcellularLocation>
        <location evidence="1">Cell membrane</location>
        <topology evidence="1">Multi-pass membrane protein</topology>
    </subcellularLocation>
</comment>
<reference evidence="8" key="2">
    <citation type="submission" date="2020-09" db="EMBL/GenBank/DDBJ databases">
        <authorList>
            <person name="Sun Q."/>
            <person name="Zhou Y."/>
        </authorList>
    </citation>
    <scope>NUCLEOTIDE SEQUENCE</scope>
    <source>
        <strain evidence="8">CGMCC 1.15725</strain>
    </source>
</reference>
<evidence type="ECO:0000256" key="5">
    <source>
        <dbReference type="ARBA" id="ARBA00023136"/>
    </source>
</evidence>
<keyword evidence="9" id="KW-1185">Reference proteome</keyword>
<name>A0A8J2YUY6_9PROT</name>
<dbReference type="PANTHER" id="PTHR35007">
    <property type="entry name" value="INTEGRAL MEMBRANE PROTEIN-RELATED"/>
    <property type="match status" value="1"/>
</dbReference>
<evidence type="ECO:0000259" key="7">
    <source>
        <dbReference type="Pfam" id="PF00482"/>
    </source>
</evidence>
<dbReference type="PANTHER" id="PTHR35007:SF2">
    <property type="entry name" value="PILUS ASSEMBLE PROTEIN"/>
    <property type="match status" value="1"/>
</dbReference>
<dbReference type="Proteomes" id="UP000646365">
    <property type="component" value="Unassembled WGS sequence"/>
</dbReference>
<dbReference type="Pfam" id="PF00482">
    <property type="entry name" value="T2SSF"/>
    <property type="match status" value="1"/>
</dbReference>
<accession>A0A8J2YUY6</accession>
<proteinExistence type="predicted"/>
<feature type="transmembrane region" description="Helical" evidence="6">
    <location>
        <begin position="98"/>
        <end position="120"/>
    </location>
</feature>
<gene>
    <name evidence="8" type="ORF">GCM10011611_26910</name>
</gene>
<dbReference type="GO" id="GO:0005886">
    <property type="term" value="C:plasma membrane"/>
    <property type="evidence" value="ECO:0007669"/>
    <property type="project" value="UniProtKB-SubCell"/>
</dbReference>
<keyword evidence="4 6" id="KW-1133">Transmembrane helix</keyword>
<keyword evidence="2" id="KW-1003">Cell membrane</keyword>
<evidence type="ECO:0000256" key="2">
    <source>
        <dbReference type="ARBA" id="ARBA00022475"/>
    </source>
</evidence>
<evidence type="ECO:0000313" key="9">
    <source>
        <dbReference type="Proteomes" id="UP000646365"/>
    </source>
</evidence>
<organism evidence="8 9">
    <name type="scientific">Aliidongia dinghuensis</name>
    <dbReference type="NCBI Taxonomy" id="1867774"/>
    <lineage>
        <taxon>Bacteria</taxon>
        <taxon>Pseudomonadati</taxon>
        <taxon>Pseudomonadota</taxon>
        <taxon>Alphaproteobacteria</taxon>
        <taxon>Rhodospirillales</taxon>
        <taxon>Dongiaceae</taxon>
        <taxon>Aliidongia</taxon>
    </lineage>
</organism>
<reference evidence="8" key="1">
    <citation type="journal article" date="2014" name="Int. J. Syst. Evol. Microbiol.">
        <title>Complete genome sequence of Corynebacterium casei LMG S-19264T (=DSM 44701T), isolated from a smear-ripened cheese.</title>
        <authorList>
            <consortium name="US DOE Joint Genome Institute (JGI-PGF)"/>
            <person name="Walter F."/>
            <person name="Albersmeier A."/>
            <person name="Kalinowski J."/>
            <person name="Ruckert C."/>
        </authorList>
    </citation>
    <scope>NUCLEOTIDE SEQUENCE</scope>
    <source>
        <strain evidence="8">CGMCC 1.15725</strain>
    </source>
</reference>